<evidence type="ECO:0000313" key="2">
    <source>
        <dbReference type="Proteomes" id="UP000550501"/>
    </source>
</evidence>
<dbReference type="EMBL" id="JACHVU010000003">
    <property type="protein sequence ID" value="MBB2990262.1"/>
    <property type="molecule type" value="Genomic_DNA"/>
</dbReference>
<organism evidence="1 2">
    <name type="scientific">Mycolicibacterium iranicum</name>
    <name type="common">Mycobacterium iranicum</name>
    <dbReference type="NCBI Taxonomy" id="912594"/>
    <lineage>
        <taxon>Bacteria</taxon>
        <taxon>Bacillati</taxon>
        <taxon>Actinomycetota</taxon>
        <taxon>Actinomycetes</taxon>
        <taxon>Mycobacteriales</taxon>
        <taxon>Mycobacteriaceae</taxon>
        <taxon>Mycolicibacterium</taxon>
    </lineage>
</organism>
<comment type="caution">
    <text evidence="1">The sequence shown here is derived from an EMBL/GenBank/DDBJ whole genome shotgun (WGS) entry which is preliminary data.</text>
</comment>
<dbReference type="Gene3D" id="3.40.50.300">
    <property type="entry name" value="P-loop containing nucleotide triphosphate hydrolases"/>
    <property type="match status" value="1"/>
</dbReference>
<proteinExistence type="predicted"/>
<keyword evidence="2" id="KW-1185">Reference proteome</keyword>
<reference evidence="1 2" key="1">
    <citation type="submission" date="2020-08" db="EMBL/GenBank/DDBJ databases">
        <title>The Agave Microbiome: Exploring the role of microbial communities in plant adaptations to desert environments.</title>
        <authorList>
            <person name="Partida-Martinez L.P."/>
        </authorList>
    </citation>
    <scope>NUCLEOTIDE SEQUENCE [LARGE SCALE GENOMIC DNA]</scope>
    <source>
        <strain evidence="1 2">AT2.18</strain>
    </source>
</reference>
<protein>
    <submittedName>
        <fullName evidence="1">Uncharacterized protein</fullName>
    </submittedName>
</protein>
<dbReference type="Proteomes" id="UP000550501">
    <property type="component" value="Unassembled WGS sequence"/>
</dbReference>
<dbReference type="Pfam" id="PF13481">
    <property type="entry name" value="AAA_25"/>
    <property type="match status" value="1"/>
</dbReference>
<dbReference type="InterPro" id="IPR027417">
    <property type="entry name" value="P-loop_NTPase"/>
</dbReference>
<dbReference type="RefSeq" id="WP_311736092.1">
    <property type="nucleotide sequence ID" value="NZ_JACHVU010000003.1"/>
</dbReference>
<evidence type="ECO:0000313" key="1">
    <source>
        <dbReference type="EMBL" id="MBB2990262.1"/>
    </source>
</evidence>
<name>A0A839QAI4_MYCIR</name>
<dbReference type="SUPFAM" id="SSF52540">
    <property type="entry name" value="P-loop containing nucleoside triphosphate hydrolases"/>
    <property type="match status" value="1"/>
</dbReference>
<sequence>MTPISKVDLAARLGIKLPPPYEANGHNGAQAGGGTMTTTVVGEPEPVDNLWIFPLVLAALGKVTGDRSEDTARIIGACYDARLTLSQTRWVVSAREDLVIRLAERRDDDVGRIWEKIDAERRKRAQSEAWMTDDLPPFAPPDGTDAETAAVERSWHPVDLESVLVGDWQPPSPAVGRRSDGVGMFYPAKVHSVASESEGLKTWMLLAAAFDEIRKGNHVLFVDFEDDEGGVVGRLLTLQLSREQIRTYFHYVRPTEPLTTATNVADLAASVTTYRPTLAVVDGITEGMTMHGLNPLDNQDIAKFGRILPRRLARAGCATVCLDHVVKDAESRGRYALGGVHKLNAIDGAAFILEGRDPFGIGLTGRSSILIAKDRPGQLRKHAHPRKDKLFAFGELVLTSHDESYVEFEIRPDAPVASEFRPTVLMGKICAALAEHGPMSQRKILATVAGKREYAINALALLQRDGYVSDQSPHKLLRPWDES</sequence>
<gene>
    <name evidence="1" type="ORF">FHR72_001730</name>
</gene>
<accession>A0A839QAI4</accession>
<dbReference type="AlphaFoldDB" id="A0A839QAI4"/>